<dbReference type="GO" id="GO:0000166">
    <property type="term" value="F:nucleotide binding"/>
    <property type="evidence" value="ECO:0007669"/>
    <property type="project" value="UniProtKB-KW"/>
</dbReference>
<dbReference type="HAMAP" id="MF_01472">
    <property type="entry name" value="GtfA"/>
    <property type="match status" value="1"/>
</dbReference>
<evidence type="ECO:0000256" key="8">
    <source>
        <dbReference type="ARBA" id="ARBA00022741"/>
    </source>
</evidence>
<keyword evidence="7 11" id="KW-0808">Transferase</keyword>
<evidence type="ECO:0000256" key="4">
    <source>
        <dbReference type="ARBA" id="ARBA00022475"/>
    </source>
</evidence>
<feature type="domain" description="Glycosyl transferase family 1" evidence="12">
    <location>
        <begin position="326"/>
        <end position="450"/>
    </location>
</feature>
<evidence type="ECO:0000313" key="14">
    <source>
        <dbReference type="EMBL" id="VYT79729.1"/>
    </source>
</evidence>
<sequence length="504" mass="58236">MTIYSINLGIGWASSGVEYAQAYRAQILRSLGIPAKFIFTNMFQSENLEHFTKNIGFEDGEIIWLYGYFTNVKIAGTTYKKEDLEATFSQHPTKKEVSSDRKLIRYYFENQELYINASLYGENQEYVQRVEYVVKGKLIRKDYYSYTKVFSEFYAPGENGVQLCNRSFYNEDGSIAYEEILSNEKSTFVFSNRICYGLEELLEFMLEDLSLTKSDLILLDRATGIGQVVFENIGAAKLAVVIHAEHFNEKNTDEYNILWNNYYEYQFTNADKVNAFITSTERQKILLEEQFTQYTSLHPKIVAIPVGSLEQLKFPEQSRKSFSMMTGSRLAVEKHIDWLIEGVALAQKRFPELTFDIYGEGGERRKLTELLTKLHAGEFIELKGHKQLDEIYQNYELYLTASTSEGFGLTLMEAVGSGLPIIGFDVPYGNQTFVCSGENGLLIERPKGDDRSRIVQAFADSIYEYFTKFKMADAQQYSYNIAENYKHEKLVERWKDFIEEVLND</sequence>
<feature type="binding site" evidence="11">
    <location>
        <begin position="16"/>
        <end position="19"/>
    </location>
    <ligand>
        <name>UDP</name>
        <dbReference type="ChEBI" id="CHEBI:58223"/>
    </ligand>
</feature>
<evidence type="ECO:0000256" key="6">
    <source>
        <dbReference type="ARBA" id="ARBA00022676"/>
    </source>
</evidence>
<comment type="pathway">
    <text evidence="2 11">Protein modification; protein glycosylation.</text>
</comment>
<dbReference type="CDD" id="cd04949">
    <property type="entry name" value="GT4_GtfA-like"/>
    <property type="match status" value="1"/>
</dbReference>
<evidence type="ECO:0000256" key="9">
    <source>
        <dbReference type="ARBA" id="ARBA00023136"/>
    </source>
</evidence>
<dbReference type="Pfam" id="PF22145">
    <property type="entry name" value="GtfA_EBD"/>
    <property type="match status" value="1"/>
</dbReference>
<dbReference type="Pfam" id="PF00534">
    <property type="entry name" value="Glycos_transf_1"/>
    <property type="match status" value="1"/>
</dbReference>
<dbReference type="InterPro" id="IPR014267">
    <property type="entry name" value="GtfA"/>
</dbReference>
<evidence type="ECO:0000256" key="3">
    <source>
        <dbReference type="ARBA" id="ARBA00009481"/>
    </source>
</evidence>
<dbReference type="GO" id="GO:0005737">
    <property type="term" value="C:cytoplasm"/>
    <property type="evidence" value="ECO:0007669"/>
    <property type="project" value="UniProtKB-SubCell"/>
</dbReference>
<dbReference type="PANTHER" id="PTHR12526">
    <property type="entry name" value="GLYCOSYLTRANSFERASE"/>
    <property type="match status" value="1"/>
</dbReference>
<feature type="binding site" evidence="11">
    <location>
        <position position="243"/>
    </location>
    <ligand>
        <name>N-acetyl-D-glucosamine</name>
        <dbReference type="ChEBI" id="CHEBI:506227"/>
    </ligand>
</feature>
<comment type="similarity">
    <text evidence="3 11">Belongs to the glycosyltransferase group 1 family. Glycosyltransferase 4 subfamily.</text>
</comment>
<comment type="subunit">
    <text evidence="11">Forms a heterotetramer with 2 subunits each of GtfA and GtfB. Part of the accessory SecA2/SecY2 protein translocation apparatus.</text>
</comment>
<feature type="binding site" evidence="11">
    <location>
        <begin position="405"/>
        <end position="408"/>
    </location>
    <ligand>
        <name>N-acetyl-D-glucosamine</name>
        <dbReference type="ChEBI" id="CHEBI:506227"/>
    </ligand>
</feature>
<keyword evidence="9 11" id="KW-0472">Membrane</keyword>
<evidence type="ECO:0000256" key="11">
    <source>
        <dbReference type="HAMAP-Rule" id="MF_01472"/>
    </source>
</evidence>
<dbReference type="FunFam" id="3.40.50.2000:FF:000196">
    <property type="entry name" value="UDP-N-acetylglucosamine--peptide N-acetylglucosaminyltransferase GtfA subunit"/>
    <property type="match status" value="1"/>
</dbReference>
<evidence type="ECO:0000256" key="7">
    <source>
        <dbReference type="ARBA" id="ARBA00022679"/>
    </source>
</evidence>
<feature type="binding site" evidence="11">
    <location>
        <begin position="385"/>
        <end position="386"/>
    </location>
    <ligand>
        <name>UDP</name>
        <dbReference type="ChEBI" id="CHEBI:58223"/>
    </ligand>
</feature>
<evidence type="ECO:0000256" key="1">
    <source>
        <dbReference type="ARBA" id="ARBA00004202"/>
    </source>
</evidence>
<name>A0A6N2ZJQ3_STRPA</name>
<dbReference type="AlphaFoldDB" id="A0A6N2ZJQ3"/>
<dbReference type="RefSeq" id="WP_156671714.1">
    <property type="nucleotide sequence ID" value="NZ_CACRUC010000014.1"/>
</dbReference>
<dbReference type="EC" id="2.4.1.-" evidence="11"/>
<feature type="domain" description="GtfA extended beta-sheet meander" evidence="13">
    <location>
        <begin position="99"/>
        <end position="192"/>
    </location>
</feature>
<keyword evidence="6 11" id="KW-0328">Glycosyltransferase</keyword>
<evidence type="ECO:0000256" key="10">
    <source>
        <dbReference type="ARBA" id="ARBA00052053"/>
    </source>
</evidence>
<keyword evidence="5 11" id="KW-0963">Cytoplasm</keyword>
<dbReference type="InterPro" id="IPR054396">
    <property type="entry name" value="GtfA_EBD"/>
</dbReference>
<dbReference type="InterPro" id="IPR001296">
    <property type="entry name" value="Glyco_trans_1"/>
</dbReference>
<organism evidence="14">
    <name type="scientific">Streptococcus parasanguinis</name>
    <dbReference type="NCBI Taxonomy" id="1318"/>
    <lineage>
        <taxon>Bacteria</taxon>
        <taxon>Bacillati</taxon>
        <taxon>Bacillota</taxon>
        <taxon>Bacilli</taxon>
        <taxon>Lactobacillales</taxon>
        <taxon>Streptococcaceae</taxon>
        <taxon>Streptococcus</taxon>
    </lineage>
</organism>
<evidence type="ECO:0000259" key="13">
    <source>
        <dbReference type="Pfam" id="PF22145"/>
    </source>
</evidence>
<dbReference type="NCBIfam" id="TIGR02918">
    <property type="entry name" value="accessory Sec system glycosyltransferase GtfA"/>
    <property type="match status" value="1"/>
</dbReference>
<accession>A0A6N2ZJQ3</accession>
<dbReference type="Gene3D" id="3.40.50.2000">
    <property type="entry name" value="Glycogen Phosphorylase B"/>
    <property type="match status" value="2"/>
</dbReference>
<comment type="subcellular location">
    <subcellularLocation>
        <location evidence="1 11">Cell membrane</location>
        <topology evidence="1 11">Peripheral membrane protein</topology>
    </subcellularLocation>
    <subcellularLocation>
        <location evidence="11">Cytoplasm</location>
    </subcellularLocation>
    <text evidence="11">Cell membrane association requires GtfB.</text>
</comment>
<dbReference type="EMBL" id="CACRUC010000014">
    <property type="protein sequence ID" value="VYT79729.1"/>
    <property type="molecule type" value="Genomic_DNA"/>
</dbReference>
<dbReference type="GO" id="GO:0017122">
    <property type="term" value="C:protein N-acetylglucosaminyltransferase complex"/>
    <property type="evidence" value="ECO:0007669"/>
    <property type="project" value="UniProtKB-UniRule"/>
</dbReference>
<evidence type="ECO:0000259" key="12">
    <source>
        <dbReference type="Pfam" id="PF00534"/>
    </source>
</evidence>
<reference evidence="14" key="1">
    <citation type="submission" date="2019-11" db="EMBL/GenBank/DDBJ databases">
        <authorList>
            <person name="Feng L."/>
        </authorList>
    </citation>
    <scope>NUCLEOTIDE SEQUENCE</scope>
    <source>
        <strain evidence="14">SparasanguinisLFYP13</strain>
    </source>
</reference>
<keyword evidence="8 11" id="KW-0547">Nucleotide-binding</keyword>
<keyword evidence="4 11" id="KW-1003">Cell membrane</keyword>
<comment type="function">
    <text evidence="11">Required for polymorphic O-glycosylation of the serine-rich repeat protein in this bacteria. Catalyzes the first step in glycosylation by transferring N-acetylglucosamine from UDP-GlcNAc to serine residues in the substrate protein. Part of the accessory SecA2/SecY2 system specifically required to export serine-rich repeat cell wall proteins usually encoded upstream in the same operon.</text>
</comment>
<dbReference type="GO" id="GO:0005886">
    <property type="term" value="C:plasma membrane"/>
    <property type="evidence" value="ECO:0007669"/>
    <property type="project" value="UniProtKB-SubCell"/>
</dbReference>
<comment type="catalytic activity">
    <reaction evidence="10 11">
        <text>L-seryl-[protein] + UDP-N-acetyl-alpha-D-glucosamine = 3-O-[N-acetyl-alpha-D-glucosaminyl]-L-seryl-[protein] + UDP + H(+)</text>
        <dbReference type="Rhea" id="RHEA:59872"/>
        <dbReference type="Rhea" id="RHEA-COMP:9863"/>
        <dbReference type="Rhea" id="RHEA-COMP:15471"/>
        <dbReference type="ChEBI" id="CHEBI:15378"/>
        <dbReference type="ChEBI" id="CHEBI:29999"/>
        <dbReference type="ChEBI" id="CHEBI:57705"/>
        <dbReference type="ChEBI" id="CHEBI:58223"/>
        <dbReference type="ChEBI" id="CHEBI:143279"/>
    </reaction>
</comment>
<proteinExistence type="inferred from homology"/>
<dbReference type="PANTHER" id="PTHR12526:SF629">
    <property type="entry name" value="TEICHURONIC ACID BIOSYNTHESIS GLYCOSYLTRANSFERASE TUAH-RELATED"/>
    <property type="match status" value="1"/>
</dbReference>
<gene>
    <name evidence="14" type="primary">gtf1</name>
    <name evidence="11" type="synonym">gtfA</name>
    <name evidence="14" type="ORF">SPLFYP13_00165</name>
</gene>
<protein>
    <recommendedName>
        <fullName evidence="11">UDP-N-acetylglucosamine--peptide N-acetylglucosaminyltransferase GtfA subunit</fullName>
        <ecNumber evidence="11">2.4.1.-</ecNumber>
    </recommendedName>
    <alternativeName>
        <fullName evidence="11">Glycosyltransferase GtfA</fullName>
    </alternativeName>
</protein>
<dbReference type="SUPFAM" id="SSF53756">
    <property type="entry name" value="UDP-Glycosyltransferase/glycogen phosphorylase"/>
    <property type="match status" value="1"/>
</dbReference>
<evidence type="ECO:0000256" key="2">
    <source>
        <dbReference type="ARBA" id="ARBA00004922"/>
    </source>
</evidence>
<dbReference type="UniPathway" id="UPA00378"/>
<evidence type="ECO:0000256" key="5">
    <source>
        <dbReference type="ARBA" id="ARBA00022490"/>
    </source>
</evidence>
<dbReference type="GO" id="GO:0016757">
    <property type="term" value="F:glycosyltransferase activity"/>
    <property type="evidence" value="ECO:0007669"/>
    <property type="project" value="UniProtKB-UniRule"/>
</dbReference>